<dbReference type="InterPro" id="IPR001254">
    <property type="entry name" value="Trypsin_dom"/>
</dbReference>
<dbReference type="InterPro" id="IPR018114">
    <property type="entry name" value="TRYPSIN_HIS"/>
</dbReference>
<proteinExistence type="predicted"/>
<gene>
    <name evidence="6" type="ORF">OKIOD_LOCUS2791</name>
</gene>
<evidence type="ECO:0000256" key="2">
    <source>
        <dbReference type="ARBA" id="ARBA00022825"/>
    </source>
</evidence>
<evidence type="ECO:0000256" key="3">
    <source>
        <dbReference type="ARBA" id="ARBA00023157"/>
    </source>
</evidence>
<dbReference type="InterPro" id="IPR001314">
    <property type="entry name" value="Peptidase_S1A"/>
</dbReference>
<protein>
    <submittedName>
        <fullName evidence="6">Oidioi.mRNA.OKI2018_I69.PAR.g11233.t1.cds</fullName>
    </submittedName>
</protein>
<evidence type="ECO:0000313" key="6">
    <source>
        <dbReference type="EMBL" id="CAG5086499.1"/>
    </source>
</evidence>
<dbReference type="InterPro" id="IPR009003">
    <property type="entry name" value="Peptidase_S1_PA"/>
</dbReference>
<dbReference type="SUPFAM" id="SSF50494">
    <property type="entry name" value="Trypsin-like serine proteases"/>
    <property type="match status" value="1"/>
</dbReference>
<organism evidence="6 7">
    <name type="scientific">Oikopleura dioica</name>
    <name type="common">Tunicate</name>
    <dbReference type="NCBI Taxonomy" id="34765"/>
    <lineage>
        <taxon>Eukaryota</taxon>
        <taxon>Metazoa</taxon>
        <taxon>Chordata</taxon>
        <taxon>Tunicata</taxon>
        <taxon>Appendicularia</taxon>
        <taxon>Copelata</taxon>
        <taxon>Oikopleuridae</taxon>
        <taxon>Oikopleura</taxon>
    </lineage>
</organism>
<keyword evidence="2 4" id="KW-0720">Serine protease</keyword>
<dbReference type="Pfam" id="PF00089">
    <property type="entry name" value="Trypsin"/>
    <property type="match status" value="1"/>
</dbReference>
<dbReference type="Gene3D" id="2.40.10.10">
    <property type="entry name" value="Trypsin-like serine proteases"/>
    <property type="match status" value="1"/>
</dbReference>
<dbReference type="SMART" id="SM00020">
    <property type="entry name" value="Tryp_SPc"/>
    <property type="match status" value="1"/>
</dbReference>
<dbReference type="InterPro" id="IPR033116">
    <property type="entry name" value="TRYPSIN_SER"/>
</dbReference>
<dbReference type="PANTHER" id="PTHR24252">
    <property type="entry name" value="ACROSIN-RELATED"/>
    <property type="match status" value="1"/>
</dbReference>
<dbReference type="PROSITE" id="PS00135">
    <property type="entry name" value="TRYPSIN_SER"/>
    <property type="match status" value="1"/>
</dbReference>
<evidence type="ECO:0000313" key="7">
    <source>
        <dbReference type="Proteomes" id="UP001158576"/>
    </source>
</evidence>
<evidence type="ECO:0000259" key="5">
    <source>
        <dbReference type="PROSITE" id="PS50240"/>
    </source>
</evidence>
<evidence type="ECO:0000256" key="1">
    <source>
        <dbReference type="ARBA" id="ARBA00022670"/>
    </source>
</evidence>
<keyword evidence="3" id="KW-1015">Disulfide bond</keyword>
<dbReference type="InterPro" id="IPR043504">
    <property type="entry name" value="Peptidase_S1_PA_chymotrypsin"/>
</dbReference>
<dbReference type="CDD" id="cd00190">
    <property type="entry name" value="Tryp_SPc"/>
    <property type="match status" value="1"/>
</dbReference>
<dbReference type="PROSITE" id="PS50240">
    <property type="entry name" value="TRYPSIN_DOM"/>
    <property type="match status" value="1"/>
</dbReference>
<keyword evidence="1 4" id="KW-0645">Protease</keyword>
<name>A0ABN7RV71_OIKDI</name>
<dbReference type="PRINTS" id="PR00722">
    <property type="entry name" value="CHYMOTRYPSIN"/>
</dbReference>
<feature type="domain" description="Peptidase S1" evidence="5">
    <location>
        <begin position="89"/>
        <end position="347"/>
    </location>
</feature>
<dbReference type="PANTHER" id="PTHR24252:SF7">
    <property type="entry name" value="HYALIN"/>
    <property type="match status" value="1"/>
</dbReference>
<evidence type="ECO:0000256" key="4">
    <source>
        <dbReference type="RuleBase" id="RU363034"/>
    </source>
</evidence>
<keyword evidence="4" id="KW-0378">Hydrolase</keyword>
<dbReference type="Proteomes" id="UP001158576">
    <property type="component" value="Chromosome PAR"/>
</dbReference>
<keyword evidence="7" id="KW-1185">Reference proteome</keyword>
<dbReference type="EMBL" id="OU015568">
    <property type="protein sequence ID" value="CAG5086499.1"/>
    <property type="molecule type" value="Genomic_DNA"/>
</dbReference>
<accession>A0ABN7RV71</accession>
<sequence>MKLSFVIAGFVAAGKNKKEKKEFTRAYDKALKNPLKATWDIGSESLTLSGDSSVRDKGWLDGGYWCDDQTLDSPSFRRGVQVNEPQSRIIGGENAQVNAWRWIGYFYGCGSTLIASDWALTAAHCCTIPVEYFDGKELCFGRDVKNMKDDFEQCSEIAEIIPHPGYDRSETVLNDICLLRLKKRLSYGETVQPACLPKQGESLESLYPDFVGNEQGDNNDCFVAGWGYRQEGWYMSLPTILQDAKVNALKNETCEAAYTREVHGRINEYYRRDVMSCFGHLEGGIDACQGDSGGPMICLEKSTTVNGHTNPVLRGVVSWGEGCGREGRPGVYARTSAFVDWIQSTIQDKSTFVNPQCPDPENYFIIQGGAVLDCSWEMCTVHCTQPGLTPSVSEVNCDVRRRNWNPFLSGTVITCAEDTGVFTNCGALTDFYNEVDTDNIDFNCSGNTCNLEAKDPSRHEVFPKRIWCQGNRPNYQGNKLIAYPKGSTANCGNFYEAWPTALEAGIRAECSNYKCELHPADGDDIVWPFKFPKCSRGKWSFGRQAIPEDTVFKSISWSEYREEDNPYLDCGRSERTMSDFGSFVGDKNQFRSFSNEIAFCYPDNWFNINYCNFYCPTSNPNKPRKINTTFKCAKGNWKPKLTKKRQNSLRC</sequence>
<dbReference type="PROSITE" id="PS00134">
    <property type="entry name" value="TRYPSIN_HIS"/>
    <property type="match status" value="1"/>
</dbReference>
<reference evidence="6 7" key="1">
    <citation type="submission" date="2021-04" db="EMBL/GenBank/DDBJ databases">
        <authorList>
            <person name="Bliznina A."/>
        </authorList>
    </citation>
    <scope>NUCLEOTIDE SEQUENCE [LARGE SCALE GENOMIC DNA]</scope>
</reference>